<dbReference type="Pfam" id="PF17770">
    <property type="entry name" value="RNase_J_C"/>
    <property type="match status" value="1"/>
</dbReference>
<dbReference type="GO" id="GO:0008270">
    <property type="term" value="F:zinc ion binding"/>
    <property type="evidence" value="ECO:0007669"/>
    <property type="project" value="InterPro"/>
</dbReference>
<dbReference type="InterPro" id="IPR001279">
    <property type="entry name" value="Metallo-B-lactamas"/>
</dbReference>
<feature type="active site" description="Proton acceptor" evidence="11">
    <location>
        <position position="371"/>
    </location>
</feature>
<evidence type="ECO:0000256" key="3">
    <source>
        <dbReference type="ARBA" id="ARBA00022722"/>
    </source>
</evidence>
<comment type="cofactor">
    <cofactor evidence="13">
        <name>Zn(2+)</name>
        <dbReference type="ChEBI" id="CHEBI:29105"/>
    </cofactor>
    <text evidence="13">Binds 2 Zn(2+) ions per subunit. It is not clear if Zn(2+) or Mg(2+) is physiologically important.</text>
</comment>
<feature type="domain" description="Metallo-beta-lactamase" evidence="14">
    <location>
        <begin position="25"/>
        <end position="218"/>
    </location>
</feature>
<dbReference type="NCBIfam" id="TIGR00649">
    <property type="entry name" value="MG423"/>
    <property type="match status" value="1"/>
</dbReference>
<dbReference type="GO" id="GO:0005737">
    <property type="term" value="C:cytoplasm"/>
    <property type="evidence" value="ECO:0007669"/>
    <property type="project" value="UniProtKB-SubCell"/>
</dbReference>
<dbReference type="SMART" id="SM00849">
    <property type="entry name" value="Lactamase_B"/>
    <property type="match status" value="1"/>
</dbReference>
<evidence type="ECO:0000256" key="2">
    <source>
        <dbReference type="ARBA" id="ARBA00022490"/>
    </source>
</evidence>
<dbReference type="InterPro" id="IPR004613">
    <property type="entry name" value="RNase_J"/>
</dbReference>
<feature type="binding site" evidence="13">
    <location>
        <position position="80"/>
    </location>
    <ligand>
        <name>Zn(2+)</name>
        <dbReference type="ChEBI" id="CHEBI:29105"/>
        <label>1</label>
        <note>catalytic</note>
    </ligand>
</feature>
<dbReference type="FunFam" id="3.10.20.580:FF:000001">
    <property type="entry name" value="Ribonuclease J"/>
    <property type="match status" value="1"/>
</dbReference>
<keyword evidence="3 10" id="KW-0540">Nuclease</keyword>
<dbReference type="InterPro" id="IPR042173">
    <property type="entry name" value="RNase_J_2"/>
</dbReference>
<dbReference type="EMBL" id="CP035281">
    <property type="protein sequence ID" value="QAT42873.1"/>
    <property type="molecule type" value="Genomic_DNA"/>
</dbReference>
<keyword evidence="6 10" id="KW-0378">Hydrolase</keyword>
<evidence type="ECO:0000256" key="8">
    <source>
        <dbReference type="ARBA" id="ARBA00022839"/>
    </source>
</evidence>
<sequence>MRKRTNRKNGSPLRVIPIGGLNEIGKNMTVLEYKDDIIIIDCGMSFPEDEMYGIDIVIPDFAYVVKNKEKVRGVILTHGHEDHIGAIPYLLKQINVPIYGTRLTLGLVENKLKEHGIKGNLNTVAHGDKVQLGVFNAEAIRSTHSVADAICWCIETPVGRVFHTGDFKIDYTPIGGAPMDFARLAELGSKGVQLMLCDSTNATRPGYSMSEQTVGITLENIFRNSEARIIIATFSSNVHRVQRIIDNAVKVGRKVAISGRSMVNVVNIAMELGYLNVPANVLVDINKTKNIPDKELVIITTGSQGEPMSALARMASNDHKAVTIKKGDMVILSSSPVPGNEKTVSNVVNKLFEKGAEVIYSDIADIHVSGHACEEELKLMHSLIKPKFFMPVHGEYRHLKRHAQIAESLGEDPDNIFILENGNVLNVTANKAEILKEEVPSQAVYVDGLGVGDVGNIVLRDRKLLSESGLIIVVAAIDRSSGTICSGPDIISRGFVYVRENENLIEQARNLVANTLNKCCDENIKDWNALKSAVRDDLRSFIYKQTKRSPVILPIFLEV</sequence>
<keyword evidence="9 10" id="KW-0694">RNA-binding</keyword>
<dbReference type="KEGG" id="amij:EQM06_06280"/>
<dbReference type="Pfam" id="PF00753">
    <property type="entry name" value="Lactamase_B"/>
    <property type="match status" value="1"/>
</dbReference>
<dbReference type="InterPro" id="IPR036866">
    <property type="entry name" value="RibonucZ/Hydroxyglut_hydro"/>
</dbReference>
<feature type="binding site" evidence="13">
    <location>
        <position position="447"/>
    </location>
    <ligand>
        <name>Ca(2+)</name>
        <dbReference type="ChEBI" id="CHEBI:29108"/>
    </ligand>
</feature>
<dbReference type="PIRSF" id="PIRSF004803">
    <property type="entry name" value="RnjA"/>
    <property type="match status" value="1"/>
</dbReference>
<dbReference type="EC" id="3.1.-.-" evidence="10"/>
<evidence type="ECO:0000256" key="7">
    <source>
        <dbReference type="ARBA" id="ARBA00022833"/>
    </source>
</evidence>
<feature type="binding site" evidence="13">
    <location>
        <position position="78"/>
    </location>
    <ligand>
        <name>Zn(2+)</name>
        <dbReference type="ChEBI" id="CHEBI:29105"/>
        <label>2</label>
        <note>catalytic</note>
    </ligand>
</feature>
<proteinExistence type="inferred from homology"/>
<dbReference type="Proteomes" id="UP000287601">
    <property type="component" value="Chromosome"/>
</dbReference>
<evidence type="ECO:0000256" key="12">
    <source>
        <dbReference type="PIRSR" id="PIRSR004803-2"/>
    </source>
</evidence>
<keyword evidence="8 10" id="KW-0269">Exonuclease</keyword>
<dbReference type="PROSITE" id="PS01292">
    <property type="entry name" value="UPF0036"/>
    <property type="match status" value="1"/>
</dbReference>
<dbReference type="InterPro" id="IPR041636">
    <property type="entry name" value="RNase_J_C"/>
</dbReference>
<dbReference type="OrthoDB" id="9758375at2"/>
<evidence type="ECO:0000256" key="4">
    <source>
        <dbReference type="ARBA" id="ARBA00022723"/>
    </source>
</evidence>
<keyword evidence="16" id="KW-1185">Reference proteome</keyword>
<keyword evidence="13" id="KW-0106">Calcium</keyword>
<evidence type="ECO:0000256" key="13">
    <source>
        <dbReference type="PIRSR" id="PIRSR004803-3"/>
    </source>
</evidence>
<evidence type="ECO:0000259" key="14">
    <source>
        <dbReference type="SMART" id="SM00849"/>
    </source>
</evidence>
<evidence type="ECO:0000256" key="9">
    <source>
        <dbReference type="ARBA" id="ARBA00022884"/>
    </source>
</evidence>
<dbReference type="InterPro" id="IPR001587">
    <property type="entry name" value="RNase_J_CS"/>
</dbReference>
<dbReference type="CDD" id="cd07714">
    <property type="entry name" value="RNaseJ_MBL-fold"/>
    <property type="match status" value="1"/>
</dbReference>
<feature type="binding site" evidence="12">
    <location>
        <begin position="235"/>
        <end position="237"/>
    </location>
    <ligand>
        <name>substrate</name>
    </ligand>
</feature>
<keyword evidence="7 13" id="KW-0862">Zinc</keyword>
<feature type="binding site" evidence="13">
    <location>
        <position position="393"/>
    </location>
    <ligand>
        <name>Zn(2+)</name>
        <dbReference type="ChEBI" id="CHEBI:29105"/>
        <label>1</label>
        <note>catalytic</note>
    </ligand>
</feature>
<dbReference type="GO" id="GO:0004534">
    <property type="term" value="F:5'-3' RNA exonuclease activity"/>
    <property type="evidence" value="ECO:0007669"/>
    <property type="project" value="UniProtKB-UniRule"/>
</dbReference>
<feature type="binding site" evidence="13">
    <location>
        <position position="82"/>
    </location>
    <ligand>
        <name>Zn(2+)</name>
        <dbReference type="ChEBI" id="CHEBI:29105"/>
        <label>1</label>
        <note>catalytic</note>
    </ligand>
</feature>
<comment type="subunit">
    <text evidence="10">Homodimer, may be a subunit of the RNA degradosome.</text>
</comment>
<dbReference type="PANTHER" id="PTHR43694">
    <property type="entry name" value="RIBONUCLEASE J"/>
    <property type="match status" value="1"/>
</dbReference>
<dbReference type="AlphaFoldDB" id="A0A410PVC0"/>
<feature type="binding site" evidence="13">
    <location>
        <position position="53"/>
    </location>
    <ligand>
        <name>Ca(2+)</name>
        <dbReference type="ChEBI" id="CHEBI:29108"/>
    </ligand>
</feature>
<protein>
    <recommendedName>
        <fullName evidence="10">Ribonuclease J</fullName>
        <shortName evidence="10">RNase J</shortName>
        <ecNumber evidence="10">3.1.-.-</ecNumber>
    </recommendedName>
</protein>
<gene>
    <name evidence="10" type="primary">rnj</name>
    <name evidence="15" type="ORF">EQM06_06280</name>
</gene>
<feature type="active site" description="Proton donor" evidence="11">
    <location>
        <position position="198"/>
    </location>
</feature>
<dbReference type="GO" id="GO:0004521">
    <property type="term" value="F:RNA endonuclease activity"/>
    <property type="evidence" value="ECO:0007669"/>
    <property type="project" value="UniProtKB-UniRule"/>
</dbReference>
<dbReference type="PANTHER" id="PTHR43694:SF1">
    <property type="entry name" value="RIBONUCLEASE J"/>
    <property type="match status" value="1"/>
</dbReference>
<dbReference type="InterPro" id="IPR030854">
    <property type="entry name" value="RNase_J_bac"/>
</dbReference>
<dbReference type="RefSeq" id="WP_128745522.1">
    <property type="nucleotide sequence ID" value="NZ_CP035281.1"/>
</dbReference>
<feature type="binding site" evidence="13">
    <location>
        <position position="144"/>
    </location>
    <ligand>
        <name>Zn(2+)</name>
        <dbReference type="ChEBI" id="CHEBI:29105"/>
        <label>1</label>
        <note>catalytic</note>
    </ligand>
</feature>
<keyword evidence="4 13" id="KW-0479">Metal-binding</keyword>
<keyword evidence="2 10" id="KW-0963">Cytoplasm</keyword>
<feature type="binding site" evidence="10 12">
    <location>
        <begin position="367"/>
        <end position="371"/>
    </location>
    <ligand>
        <name>substrate</name>
    </ligand>
</feature>
<dbReference type="GO" id="GO:0006364">
    <property type="term" value="P:rRNA processing"/>
    <property type="evidence" value="ECO:0007669"/>
    <property type="project" value="UniProtKB-UniRule"/>
</dbReference>
<keyword evidence="5 10" id="KW-0255">Endonuclease</keyword>
<dbReference type="SUPFAM" id="SSF56281">
    <property type="entry name" value="Metallo-hydrolase/oxidoreductase"/>
    <property type="match status" value="1"/>
</dbReference>
<dbReference type="InterPro" id="IPR055132">
    <property type="entry name" value="RNase_J_b_CASP"/>
</dbReference>
<evidence type="ECO:0000256" key="11">
    <source>
        <dbReference type="PIRSR" id="PIRSR004803-1"/>
    </source>
</evidence>
<evidence type="ECO:0000256" key="6">
    <source>
        <dbReference type="ARBA" id="ARBA00022801"/>
    </source>
</evidence>
<dbReference type="Pfam" id="PF07521">
    <property type="entry name" value="RMMBL"/>
    <property type="match status" value="1"/>
</dbReference>
<evidence type="ECO:0000313" key="15">
    <source>
        <dbReference type="EMBL" id="QAT42873.1"/>
    </source>
</evidence>
<feature type="binding site" evidence="13">
    <location>
        <position position="83"/>
    </location>
    <ligand>
        <name>Zn(2+)</name>
        <dbReference type="ChEBI" id="CHEBI:29105"/>
        <label>1</label>
        <note>catalytic</note>
    </ligand>
</feature>
<evidence type="ECO:0000256" key="5">
    <source>
        <dbReference type="ARBA" id="ARBA00022759"/>
    </source>
</evidence>
<dbReference type="Pfam" id="PF22505">
    <property type="entry name" value="RNase_J_b_CASP"/>
    <property type="match status" value="1"/>
</dbReference>
<comment type="similarity">
    <text evidence="10">Belongs to the metallo-beta-lactamase superfamily. RNA-metabolizing metallo-beta-lactamase-like family. Bacterial RNase J subfamily.</text>
</comment>
<reference evidence="15 16" key="1">
    <citation type="submission" date="2019-01" db="EMBL/GenBank/DDBJ databases">
        <title>Draft genomes of a novel of Aminipila strains.</title>
        <authorList>
            <person name="Ma S."/>
        </authorList>
    </citation>
    <scope>NUCLEOTIDE SEQUENCE [LARGE SCALE GENOMIC DNA]</scope>
    <source>
        <strain evidence="16">JN-39</strain>
    </source>
</reference>
<dbReference type="Gene3D" id="3.10.20.580">
    <property type="match status" value="1"/>
</dbReference>
<dbReference type="InterPro" id="IPR011108">
    <property type="entry name" value="RMMBL"/>
</dbReference>
<name>A0A410PVC0_9FIRM</name>
<accession>A0A410PVC0</accession>
<evidence type="ECO:0000313" key="16">
    <source>
        <dbReference type="Proteomes" id="UP000287601"/>
    </source>
</evidence>
<evidence type="ECO:0000256" key="1">
    <source>
        <dbReference type="ARBA" id="ARBA00004496"/>
    </source>
</evidence>
<dbReference type="Gene3D" id="3.60.15.10">
    <property type="entry name" value="Ribonuclease Z/Hydroxyacylglutathione hydrolase-like"/>
    <property type="match status" value="1"/>
</dbReference>
<feature type="binding site" evidence="13">
    <location>
        <position position="55"/>
    </location>
    <ligand>
        <name>Ca(2+)</name>
        <dbReference type="ChEBI" id="CHEBI:29108"/>
    </ligand>
</feature>
<keyword evidence="10" id="KW-0698">rRNA processing</keyword>
<comment type="function">
    <text evidence="10">An RNase that has 5'-3' exonuclease and possibly endonuclease activity. Involved in maturation of rRNA and in some organisms also mRNA maturation and/or decay.</text>
</comment>
<dbReference type="Gene3D" id="3.40.50.10710">
    <property type="entry name" value="Metallo-hydrolase/oxidoreductase"/>
    <property type="match status" value="1"/>
</dbReference>
<feature type="binding site" evidence="13">
    <location>
        <position position="166"/>
    </location>
    <ligand>
        <name>Zn(2+)</name>
        <dbReference type="ChEBI" id="CHEBI:29105"/>
        <label>1</label>
        <note>catalytic</note>
    </ligand>
</feature>
<comment type="cofactor">
    <cofactor evidence="13">
        <name>Ca(2+)</name>
        <dbReference type="ChEBI" id="CHEBI:29108"/>
    </cofactor>
    <text evidence="13">Binds 1 Ca(2+) cation per subunit. Seen in 1 crystal structure, it is not clear if it is physiologically important.</text>
</comment>
<dbReference type="HAMAP" id="MF_01491">
    <property type="entry name" value="RNase_J_bact"/>
    <property type="match status" value="1"/>
</dbReference>
<evidence type="ECO:0000256" key="10">
    <source>
        <dbReference type="HAMAP-Rule" id="MF_01491"/>
    </source>
</evidence>
<dbReference type="GO" id="GO:0003723">
    <property type="term" value="F:RNA binding"/>
    <property type="evidence" value="ECO:0007669"/>
    <property type="project" value="UniProtKB-UniRule"/>
</dbReference>
<comment type="subcellular location">
    <subcellularLocation>
        <location evidence="1 10">Cytoplasm</location>
    </subcellularLocation>
</comment>
<organism evidence="15 16">
    <name type="scientific">Aminipila luticellarii</name>
    <dbReference type="NCBI Taxonomy" id="2507160"/>
    <lineage>
        <taxon>Bacteria</taxon>
        <taxon>Bacillati</taxon>
        <taxon>Bacillota</taxon>
        <taxon>Clostridia</taxon>
        <taxon>Peptostreptococcales</taxon>
        <taxon>Anaerovoracaceae</taxon>
        <taxon>Aminipila</taxon>
    </lineage>
</organism>